<dbReference type="SUPFAM" id="SSF56112">
    <property type="entry name" value="Protein kinase-like (PK-like)"/>
    <property type="match status" value="1"/>
</dbReference>
<evidence type="ECO:0000256" key="2">
    <source>
        <dbReference type="ARBA" id="ARBA00022679"/>
    </source>
</evidence>
<comment type="caution">
    <text evidence="8">The sequence shown here is derived from an EMBL/GenBank/DDBJ whole genome shotgun (WGS) entry which is preliminary data.</text>
</comment>
<dbReference type="Proteomes" id="UP001642360">
    <property type="component" value="Unassembled WGS sequence"/>
</dbReference>
<dbReference type="GO" id="GO:0005524">
    <property type="term" value="F:ATP binding"/>
    <property type="evidence" value="ECO:0007669"/>
    <property type="project" value="UniProtKB-KW"/>
</dbReference>
<evidence type="ECO:0000256" key="6">
    <source>
        <dbReference type="SAM" id="SignalP"/>
    </source>
</evidence>
<reference evidence="8 9" key="1">
    <citation type="submission" date="2024-02" db="EMBL/GenBank/DDBJ databases">
        <authorList>
            <person name="Vignale AGUSTIN F."/>
            <person name="Sosa J E."/>
            <person name="Modenutti C."/>
        </authorList>
    </citation>
    <scope>NUCLEOTIDE SEQUENCE [LARGE SCALE GENOMIC DNA]</scope>
</reference>
<dbReference type="PANTHER" id="PTHR22974">
    <property type="entry name" value="MIXED LINEAGE PROTEIN KINASE"/>
    <property type="match status" value="1"/>
</dbReference>
<keyword evidence="1" id="KW-0723">Serine/threonine-protein kinase</keyword>
<keyword evidence="6" id="KW-0732">Signal</keyword>
<dbReference type="InterPro" id="IPR011009">
    <property type="entry name" value="Kinase-like_dom_sf"/>
</dbReference>
<keyword evidence="3" id="KW-0547">Nucleotide-binding</keyword>
<dbReference type="PANTHER" id="PTHR22974:SF21">
    <property type="entry name" value="DUAL SPECIFICITY PROTEIN KINASE TTK"/>
    <property type="match status" value="1"/>
</dbReference>
<evidence type="ECO:0000256" key="1">
    <source>
        <dbReference type="ARBA" id="ARBA00022527"/>
    </source>
</evidence>
<protein>
    <recommendedName>
        <fullName evidence="7">Protein kinase domain-containing protein</fullName>
    </recommendedName>
</protein>
<proteinExistence type="predicted"/>
<gene>
    <name evidence="8" type="ORF">ILEXP_LOCUS8909</name>
</gene>
<feature type="non-terminal residue" evidence="8">
    <location>
        <position position="161"/>
    </location>
</feature>
<evidence type="ECO:0000313" key="9">
    <source>
        <dbReference type="Proteomes" id="UP001642360"/>
    </source>
</evidence>
<dbReference type="Gene3D" id="1.10.510.10">
    <property type="entry name" value="Transferase(Phosphotransferase) domain 1"/>
    <property type="match status" value="1"/>
</dbReference>
<name>A0ABC8RAU2_9AQUA</name>
<dbReference type="PROSITE" id="PS50011">
    <property type="entry name" value="PROTEIN_KINASE_DOM"/>
    <property type="match status" value="1"/>
</dbReference>
<evidence type="ECO:0000256" key="5">
    <source>
        <dbReference type="ARBA" id="ARBA00022840"/>
    </source>
</evidence>
<accession>A0ABC8RAU2</accession>
<keyword evidence="9" id="KW-1185">Reference proteome</keyword>
<dbReference type="GO" id="GO:0004674">
    <property type="term" value="F:protein serine/threonine kinase activity"/>
    <property type="evidence" value="ECO:0007669"/>
    <property type="project" value="UniProtKB-KW"/>
</dbReference>
<evidence type="ECO:0000313" key="8">
    <source>
        <dbReference type="EMBL" id="CAK9141332.1"/>
    </source>
</evidence>
<feature type="chain" id="PRO_5044804374" description="Protein kinase domain-containing protein" evidence="6">
    <location>
        <begin position="21"/>
        <end position="161"/>
    </location>
</feature>
<dbReference type="InterPro" id="IPR000719">
    <property type="entry name" value="Prot_kinase_dom"/>
</dbReference>
<evidence type="ECO:0000259" key="7">
    <source>
        <dbReference type="PROSITE" id="PS50011"/>
    </source>
</evidence>
<evidence type="ECO:0000256" key="3">
    <source>
        <dbReference type="ARBA" id="ARBA00022741"/>
    </source>
</evidence>
<sequence>MKYGMLILLHLYMSFTPAVYENMECVDNEVNLVDHSQEQILQAVNTIHEERKVHSDPKPANFLLVQGSLKLIDFGIAKAIMSDSTDIQRDSQFGKISANSEKKPQVADCGYTELNACHQKHSRCNETVANGNTIKCSRPLDIWSPGLHPLPNGIWKNAIFR</sequence>
<keyword evidence="5" id="KW-0067">ATP-binding</keyword>
<dbReference type="EMBL" id="CAUOFW020001125">
    <property type="protein sequence ID" value="CAK9141332.1"/>
    <property type="molecule type" value="Genomic_DNA"/>
</dbReference>
<evidence type="ECO:0000256" key="4">
    <source>
        <dbReference type="ARBA" id="ARBA00022777"/>
    </source>
</evidence>
<keyword evidence="2" id="KW-0808">Transferase</keyword>
<feature type="signal peptide" evidence="6">
    <location>
        <begin position="1"/>
        <end position="20"/>
    </location>
</feature>
<feature type="domain" description="Protein kinase" evidence="7">
    <location>
        <begin position="1"/>
        <end position="161"/>
    </location>
</feature>
<dbReference type="Pfam" id="PF00069">
    <property type="entry name" value="Pkinase"/>
    <property type="match status" value="1"/>
</dbReference>
<keyword evidence="4" id="KW-0418">Kinase</keyword>
<dbReference type="AlphaFoldDB" id="A0ABC8RAU2"/>
<organism evidence="8 9">
    <name type="scientific">Ilex paraguariensis</name>
    <name type="common">yerba mate</name>
    <dbReference type="NCBI Taxonomy" id="185542"/>
    <lineage>
        <taxon>Eukaryota</taxon>
        <taxon>Viridiplantae</taxon>
        <taxon>Streptophyta</taxon>
        <taxon>Embryophyta</taxon>
        <taxon>Tracheophyta</taxon>
        <taxon>Spermatophyta</taxon>
        <taxon>Magnoliopsida</taxon>
        <taxon>eudicotyledons</taxon>
        <taxon>Gunneridae</taxon>
        <taxon>Pentapetalae</taxon>
        <taxon>asterids</taxon>
        <taxon>campanulids</taxon>
        <taxon>Aquifoliales</taxon>
        <taxon>Aquifoliaceae</taxon>
        <taxon>Ilex</taxon>
    </lineage>
</organism>